<name>A0ABQ6PH52_9GAMM</name>
<accession>A0ABQ6PH52</accession>
<gene>
    <name evidence="1" type="ORF">fsci_17380</name>
</gene>
<sequence>MIRPKIITLRGKAKPLRKNAKEVITIASVNEHNNTFSIFLDFEVFSPLVYSATRKINNATIAINEAKKLKLLKLLIL</sequence>
<reference evidence="1 2" key="1">
    <citation type="journal article" date="2024" name="Dis. Aquat. Organ.">
        <title>Francisella sciaenopsi sp. nov. isolated from diseased red drum Sciaenops ocellatus in Florida, USA.</title>
        <authorList>
            <person name="Kawahara M."/>
            <person name="Cody T.T."/>
            <person name="Yanong R.P.E."/>
            <person name="Henderson E."/>
            <person name="Yazdi Z."/>
            <person name="Soto E."/>
        </authorList>
    </citation>
    <scope>NUCLEOTIDE SEQUENCE [LARGE SCALE GENOMIC DNA]</scope>
    <source>
        <strain evidence="1 2">R22-20-7</strain>
    </source>
</reference>
<evidence type="ECO:0000313" key="1">
    <source>
        <dbReference type="EMBL" id="GMN90250.1"/>
    </source>
</evidence>
<dbReference type="EMBL" id="BTHG01000007">
    <property type="protein sequence ID" value="GMN90250.1"/>
    <property type="molecule type" value="Genomic_DNA"/>
</dbReference>
<keyword evidence="2" id="KW-1185">Reference proteome</keyword>
<evidence type="ECO:0000313" key="2">
    <source>
        <dbReference type="Proteomes" id="UP001628164"/>
    </source>
</evidence>
<protein>
    <submittedName>
        <fullName evidence="1">Uncharacterized protein</fullName>
    </submittedName>
</protein>
<dbReference type="Proteomes" id="UP001628164">
    <property type="component" value="Unassembled WGS sequence"/>
</dbReference>
<proteinExistence type="predicted"/>
<organism evidence="1 2">
    <name type="scientific">Francisella sciaenopsi</name>
    <dbReference type="NCBI Taxonomy" id="3055034"/>
    <lineage>
        <taxon>Bacteria</taxon>
        <taxon>Pseudomonadati</taxon>
        <taxon>Pseudomonadota</taxon>
        <taxon>Gammaproteobacteria</taxon>
        <taxon>Thiotrichales</taxon>
        <taxon>Francisellaceae</taxon>
        <taxon>Francisella</taxon>
    </lineage>
</organism>
<comment type="caution">
    <text evidence="1">The sequence shown here is derived from an EMBL/GenBank/DDBJ whole genome shotgun (WGS) entry which is preliminary data.</text>
</comment>